<evidence type="ECO:0000256" key="1">
    <source>
        <dbReference type="SAM" id="MobiDB-lite"/>
    </source>
</evidence>
<keyword evidence="2" id="KW-0732">Signal</keyword>
<dbReference type="PATRIC" id="fig|171383.3.peg.3848"/>
<proteinExistence type="predicted"/>
<feature type="chain" id="PRO_5005600340" evidence="2">
    <location>
        <begin position="20"/>
        <end position="107"/>
    </location>
</feature>
<evidence type="ECO:0000313" key="4">
    <source>
        <dbReference type="Proteomes" id="UP000037530"/>
    </source>
</evidence>
<evidence type="ECO:0000313" key="3">
    <source>
        <dbReference type="EMBL" id="KOO06153.1"/>
    </source>
</evidence>
<dbReference type="OrthoDB" id="5917619at2"/>
<dbReference type="RefSeq" id="WP_053410623.1">
    <property type="nucleotide sequence ID" value="NZ_DAIPHI010000009.1"/>
</dbReference>
<gene>
    <name evidence="3" type="ORF">AKJ31_18870</name>
</gene>
<dbReference type="EMBL" id="LHPI01000020">
    <property type="protein sequence ID" value="KOO06153.1"/>
    <property type="molecule type" value="Genomic_DNA"/>
</dbReference>
<reference evidence="4" key="1">
    <citation type="submission" date="2015-08" db="EMBL/GenBank/DDBJ databases">
        <title>Vibrio galatheae sp. nov., a novel member of the Vibrionaceae family isolated from the Solomon Islands.</title>
        <authorList>
            <person name="Giubergia S."/>
            <person name="Machado H."/>
            <person name="Mateiu R.V."/>
            <person name="Gram L."/>
        </authorList>
    </citation>
    <scope>NUCLEOTIDE SEQUENCE [LARGE SCALE GENOMIC DNA]</scope>
    <source>
        <strain evidence="4">DSM 19134</strain>
    </source>
</reference>
<sequence>MGRFILIAALLASSQYVSASQDPTAPLGWQNAKQSKPKKAAQPRPPQLQSIVCNGESACKATLSDKVVVAGESVRGYRVKNIKPESVVLSRGGKQWTLELFSLDIKQ</sequence>
<keyword evidence="4" id="KW-1185">Reference proteome</keyword>
<name>A0A0M0HWZ2_9VIBR</name>
<protein>
    <submittedName>
        <fullName evidence="3">MSHA biogenesis protein MshK</fullName>
    </submittedName>
</protein>
<evidence type="ECO:0000256" key="2">
    <source>
        <dbReference type="SAM" id="SignalP"/>
    </source>
</evidence>
<dbReference type="Proteomes" id="UP000037530">
    <property type="component" value="Unassembled WGS sequence"/>
</dbReference>
<accession>A0A0M0HWZ2</accession>
<dbReference type="STRING" id="171383.AKJ31_18870"/>
<comment type="caution">
    <text evidence="3">The sequence shown here is derived from an EMBL/GenBank/DDBJ whole genome shotgun (WGS) entry which is preliminary data.</text>
</comment>
<dbReference type="AlphaFoldDB" id="A0A0M0HWZ2"/>
<organism evidence="3 4">
    <name type="scientific">Vibrio hepatarius</name>
    <dbReference type="NCBI Taxonomy" id="171383"/>
    <lineage>
        <taxon>Bacteria</taxon>
        <taxon>Pseudomonadati</taxon>
        <taxon>Pseudomonadota</taxon>
        <taxon>Gammaproteobacteria</taxon>
        <taxon>Vibrionales</taxon>
        <taxon>Vibrionaceae</taxon>
        <taxon>Vibrio</taxon>
        <taxon>Vibrio oreintalis group</taxon>
    </lineage>
</organism>
<feature type="signal peptide" evidence="2">
    <location>
        <begin position="1"/>
        <end position="19"/>
    </location>
</feature>
<feature type="region of interest" description="Disordered" evidence="1">
    <location>
        <begin position="20"/>
        <end position="47"/>
    </location>
</feature>